<proteinExistence type="predicted"/>
<dbReference type="AlphaFoldDB" id="A0A261FBL0"/>
<dbReference type="RefSeq" id="WP_094690051.1">
    <property type="nucleotide sequence ID" value="NZ_JACBYZ010000001.1"/>
</dbReference>
<sequence>MKRTRAFSVEALPQWLADQLFGFVSPADPVYLQLGRQLGMIDPKRNKMIAQAVSTGLTVGIVGGLDYHERCRLVVRMQGEGVDTKDPHAIEQWLDEHPSALAWALRDEAMRRRHHTLGVDAVYLKRYVKGGEA</sequence>
<dbReference type="EMBL" id="MWWU01000002">
    <property type="protein sequence ID" value="OZG56541.1"/>
    <property type="molecule type" value="Genomic_DNA"/>
</dbReference>
<dbReference type="Proteomes" id="UP000228976">
    <property type="component" value="Unassembled WGS sequence"/>
</dbReference>
<reference evidence="1 2" key="1">
    <citation type="journal article" date="2017" name="BMC Genomics">
        <title>Comparative genomic and phylogenomic analyses of the Bifidobacteriaceae family.</title>
        <authorList>
            <person name="Lugli G.A."/>
            <person name="Milani C."/>
            <person name="Turroni F."/>
            <person name="Duranti S."/>
            <person name="Mancabelli L."/>
            <person name="Mangifesta M."/>
            <person name="Ferrario C."/>
            <person name="Modesto M."/>
            <person name="Mattarelli P."/>
            <person name="Jiri K."/>
            <person name="van Sinderen D."/>
            <person name="Ventura M."/>
        </authorList>
    </citation>
    <scope>NUCLEOTIDE SEQUENCE [LARGE SCALE GENOMIC DNA]</scope>
    <source>
        <strain evidence="1 2">LMG 21773</strain>
    </source>
</reference>
<gene>
    <name evidence="1" type="ORF">AEAE_1029</name>
</gene>
<accession>A0A261FBL0</accession>
<organism evidence="1 2">
    <name type="scientific">Aeriscardovia aeriphila</name>
    <dbReference type="NCBI Taxonomy" id="218139"/>
    <lineage>
        <taxon>Bacteria</taxon>
        <taxon>Bacillati</taxon>
        <taxon>Actinomycetota</taxon>
        <taxon>Actinomycetes</taxon>
        <taxon>Bifidobacteriales</taxon>
        <taxon>Bifidobacteriaceae</taxon>
        <taxon>Aeriscardovia</taxon>
    </lineage>
</organism>
<evidence type="ECO:0000313" key="1">
    <source>
        <dbReference type="EMBL" id="OZG56541.1"/>
    </source>
</evidence>
<keyword evidence="2" id="KW-1185">Reference proteome</keyword>
<evidence type="ECO:0000313" key="2">
    <source>
        <dbReference type="Proteomes" id="UP000228976"/>
    </source>
</evidence>
<name>A0A261FBL0_9BIFI</name>
<protein>
    <submittedName>
        <fullName evidence="1">Uncharacterized protein</fullName>
    </submittedName>
</protein>
<comment type="caution">
    <text evidence="1">The sequence shown here is derived from an EMBL/GenBank/DDBJ whole genome shotgun (WGS) entry which is preliminary data.</text>
</comment>